<proteinExistence type="predicted"/>
<dbReference type="PANTHER" id="PTHR45649">
    <property type="entry name" value="AMINO-ACID PERMEASE BAT1"/>
    <property type="match status" value="1"/>
</dbReference>
<feature type="transmembrane region" description="Helical" evidence="6">
    <location>
        <begin position="211"/>
        <end position="228"/>
    </location>
</feature>
<evidence type="ECO:0000256" key="1">
    <source>
        <dbReference type="ARBA" id="ARBA00004141"/>
    </source>
</evidence>
<comment type="subcellular location">
    <subcellularLocation>
        <location evidence="1">Membrane</location>
        <topology evidence="1">Multi-pass membrane protein</topology>
    </subcellularLocation>
</comment>
<keyword evidence="8" id="KW-1185">Reference proteome</keyword>
<dbReference type="Proteomes" id="UP000054144">
    <property type="component" value="Unassembled WGS sequence"/>
</dbReference>
<feature type="transmembrane region" description="Helical" evidence="6">
    <location>
        <begin position="303"/>
        <end position="325"/>
    </location>
</feature>
<dbReference type="InterPro" id="IPR002293">
    <property type="entry name" value="AA/rel_permease1"/>
</dbReference>
<dbReference type="GO" id="GO:0016020">
    <property type="term" value="C:membrane"/>
    <property type="evidence" value="ECO:0007669"/>
    <property type="project" value="UniProtKB-SubCell"/>
</dbReference>
<evidence type="ECO:0000313" key="7">
    <source>
        <dbReference type="EMBL" id="KIY44345.1"/>
    </source>
</evidence>
<feature type="transmembrane region" description="Helical" evidence="6">
    <location>
        <begin position="21"/>
        <end position="44"/>
    </location>
</feature>
<accession>A0A0D7A0U6</accession>
<evidence type="ECO:0000256" key="5">
    <source>
        <dbReference type="ARBA" id="ARBA00023136"/>
    </source>
</evidence>
<feature type="transmembrane region" description="Helical" evidence="6">
    <location>
        <begin position="174"/>
        <end position="191"/>
    </location>
</feature>
<evidence type="ECO:0000256" key="6">
    <source>
        <dbReference type="SAM" id="Phobius"/>
    </source>
</evidence>
<feature type="transmembrane region" description="Helical" evidence="6">
    <location>
        <begin position="140"/>
        <end position="162"/>
    </location>
</feature>
<dbReference type="PANTHER" id="PTHR45649:SF26">
    <property type="entry name" value="OS04G0435100 PROTEIN"/>
    <property type="match status" value="1"/>
</dbReference>
<feature type="transmembrane region" description="Helical" evidence="6">
    <location>
        <begin position="356"/>
        <end position="379"/>
    </location>
</feature>
<name>A0A0D7A0U6_9AGAR</name>
<evidence type="ECO:0000256" key="3">
    <source>
        <dbReference type="ARBA" id="ARBA00022692"/>
    </source>
</evidence>
<dbReference type="EMBL" id="KN882092">
    <property type="protein sequence ID" value="KIY44345.1"/>
    <property type="molecule type" value="Genomic_DNA"/>
</dbReference>
<keyword evidence="4 6" id="KW-1133">Transmembrane helix</keyword>
<keyword evidence="3 6" id="KW-0812">Transmembrane</keyword>
<feature type="transmembrane region" description="Helical" evidence="6">
    <location>
        <begin position="452"/>
        <end position="472"/>
    </location>
</feature>
<dbReference type="Pfam" id="PF13520">
    <property type="entry name" value="AA_permease_2"/>
    <property type="match status" value="1"/>
</dbReference>
<feature type="transmembrane region" description="Helical" evidence="6">
    <location>
        <begin position="416"/>
        <end position="440"/>
    </location>
</feature>
<feature type="transmembrane region" description="Helical" evidence="6">
    <location>
        <begin position="385"/>
        <end position="404"/>
    </location>
</feature>
<dbReference type="AlphaFoldDB" id="A0A0D7A0U6"/>
<evidence type="ECO:0000256" key="2">
    <source>
        <dbReference type="ARBA" id="ARBA00022448"/>
    </source>
</evidence>
<dbReference type="Gene3D" id="1.20.1740.10">
    <property type="entry name" value="Amino acid/polyamine transporter I"/>
    <property type="match status" value="1"/>
</dbReference>
<reference evidence="7 8" key="1">
    <citation type="journal article" date="2015" name="Fungal Genet. Biol.">
        <title>Evolution of novel wood decay mechanisms in Agaricales revealed by the genome sequences of Fistulina hepatica and Cylindrobasidium torrendii.</title>
        <authorList>
            <person name="Floudas D."/>
            <person name="Held B.W."/>
            <person name="Riley R."/>
            <person name="Nagy L.G."/>
            <person name="Koehler G."/>
            <person name="Ransdell A.S."/>
            <person name="Younus H."/>
            <person name="Chow J."/>
            <person name="Chiniquy J."/>
            <person name="Lipzen A."/>
            <person name="Tritt A."/>
            <person name="Sun H."/>
            <person name="Haridas S."/>
            <person name="LaButti K."/>
            <person name="Ohm R.A."/>
            <person name="Kues U."/>
            <person name="Blanchette R.A."/>
            <person name="Grigoriev I.V."/>
            <person name="Minto R.E."/>
            <person name="Hibbett D.S."/>
        </authorList>
    </citation>
    <scope>NUCLEOTIDE SEQUENCE [LARGE SCALE GENOMIC DNA]</scope>
    <source>
        <strain evidence="7 8">ATCC 64428</strain>
    </source>
</reference>
<organism evidence="7 8">
    <name type="scientific">Fistulina hepatica ATCC 64428</name>
    <dbReference type="NCBI Taxonomy" id="1128425"/>
    <lineage>
        <taxon>Eukaryota</taxon>
        <taxon>Fungi</taxon>
        <taxon>Dikarya</taxon>
        <taxon>Basidiomycota</taxon>
        <taxon>Agaricomycotina</taxon>
        <taxon>Agaricomycetes</taxon>
        <taxon>Agaricomycetidae</taxon>
        <taxon>Agaricales</taxon>
        <taxon>Fistulinaceae</taxon>
        <taxon>Fistulina</taxon>
    </lineage>
</organism>
<evidence type="ECO:0000313" key="8">
    <source>
        <dbReference type="Proteomes" id="UP000054144"/>
    </source>
</evidence>
<evidence type="ECO:0000256" key="4">
    <source>
        <dbReference type="ARBA" id="ARBA00022989"/>
    </source>
</evidence>
<protein>
    <submittedName>
        <fullName evidence="7">Amino acid transporter</fullName>
    </submittedName>
</protein>
<feature type="transmembrane region" description="Helical" evidence="6">
    <location>
        <begin position="56"/>
        <end position="79"/>
    </location>
</feature>
<keyword evidence="2" id="KW-0813">Transport</keyword>
<keyword evidence="5 6" id="KW-0472">Membrane</keyword>
<dbReference type="PIRSF" id="PIRSF006060">
    <property type="entry name" value="AA_transporter"/>
    <property type="match status" value="1"/>
</dbReference>
<feature type="transmembrane region" description="Helical" evidence="6">
    <location>
        <begin position="248"/>
        <end position="274"/>
    </location>
</feature>
<feature type="transmembrane region" description="Helical" evidence="6">
    <location>
        <begin position="100"/>
        <end position="128"/>
    </location>
</feature>
<gene>
    <name evidence="7" type="ORF">FISHEDRAFT_51389</name>
</gene>
<sequence>MTESDRRLLDLGYKPEFRREMSLFGVLGISFCAIGILTGMSSAFQTGLFSGGPLGLFWGWNICSLFMLFIAMSQAEICSAYPTMGGLYFWVCKMKPDLPVLGYCTGWIYAIAMNLTGTSGNLSVALYIASLAEVGQGRTLTRVEIAAIAWGINILSGILNTVGTKAIGRMSSFNIWWTLGGTFVLVITLLVKAPVKNSARFVFTDLENFTGWSNKGFVVLLGFLQAVYTLEGSETAGQVAEEAIRAELLAPIAVVGSIAGSWLIGLAYMLALLFSVQSITSVQETSLAIAIAQLYYDAVGKHLTLMCLTVIALAQFMAAVTAFTASSRLYYALARDNALPAKGAFMSLNRYRSPYVGVWVSVLIGCAISCAYIGSIIAFDAILSSAAIAVMLGYLQPITIRVFWPSAMRERGPFHLGRWSWIVNCLAFAFAVFVCVLFILPTSNPVSKDNMNYAVVSVGGIMLVVSMTWVTWGRSRFRGPVQTCTDVEAIEAIEKDVAIEKIDSQS</sequence>
<dbReference type="GO" id="GO:0022857">
    <property type="term" value="F:transmembrane transporter activity"/>
    <property type="evidence" value="ECO:0007669"/>
    <property type="project" value="InterPro"/>
</dbReference>
<dbReference type="OrthoDB" id="10054429at2759"/>